<keyword evidence="2" id="KW-1003">Cell membrane</keyword>
<dbReference type="InterPro" id="IPR008984">
    <property type="entry name" value="SMAD_FHA_dom_sf"/>
</dbReference>
<organism evidence="9 10">
    <name type="scientific">Isoptericola luteus</name>
    <dbReference type="NCBI Taxonomy" id="2879484"/>
    <lineage>
        <taxon>Bacteria</taxon>
        <taxon>Bacillati</taxon>
        <taxon>Actinomycetota</taxon>
        <taxon>Actinomycetes</taxon>
        <taxon>Micrococcales</taxon>
        <taxon>Promicromonosporaceae</taxon>
        <taxon>Isoptericola</taxon>
    </lineage>
</organism>
<feature type="compositionally biased region" description="Low complexity" evidence="6">
    <location>
        <begin position="347"/>
        <end position="359"/>
    </location>
</feature>
<feature type="compositionally biased region" description="Pro residues" evidence="6">
    <location>
        <begin position="360"/>
        <end position="371"/>
    </location>
</feature>
<evidence type="ECO:0000313" key="10">
    <source>
        <dbReference type="Proteomes" id="UP001319870"/>
    </source>
</evidence>
<dbReference type="EMBL" id="JAIXCQ010000016">
    <property type="protein sequence ID" value="MCA5895064.1"/>
    <property type="molecule type" value="Genomic_DNA"/>
</dbReference>
<evidence type="ECO:0000256" key="3">
    <source>
        <dbReference type="ARBA" id="ARBA00022692"/>
    </source>
</evidence>
<evidence type="ECO:0000256" key="7">
    <source>
        <dbReference type="SAM" id="Phobius"/>
    </source>
</evidence>
<sequence>MTTTCGACGAAEQSGAFCTVCGTPTGVGPQPGLSAGQEATEPEMREATRRGATLAPPAAAPATEPPLAGVGRRAGAYLLDVLAVSIVSGVVAGILAVVTGVGEAMSALAEATTVMGATAASNELAGALAVVYGVAGLVSLAGWVLLALLDGLTGATLGNRLLGIRTVALDGGGPVGAGRGLLRWLVLAGAGVLPLLGTVLVLVSPTFDATGRRQGWHDKAGRSVVRDVRGVPPRTFAPASAGPGVAAAASAGAARAGAPVPDPWAFPEAARDQGGLVTGVPGSSAAGTPPAQPDPQGAGHGGPAGAAGPGLYDADPHTVHRAPVRADGAGTAAPATPATPAQPPAQRPVAQQPFLQQPAAPRPVAPAPAAPPHAVAPAADAEDLEDLEATRFSVSSRRSSGDGTMPPRIVVEIDPGRRVTVASRTLVGRNPQQDGAAPATLLSVPDATRSVSKTHLELVPTPEGLQARDLGSTNGSAVIAPDGTVHELVAGIPVTVTAGWVVQAGARRITVVGAGGA</sequence>
<evidence type="ECO:0000256" key="2">
    <source>
        <dbReference type="ARBA" id="ARBA00022475"/>
    </source>
</evidence>
<dbReference type="Gene3D" id="2.60.200.20">
    <property type="match status" value="1"/>
</dbReference>
<reference evidence="9 10" key="1">
    <citation type="submission" date="2021-09" db="EMBL/GenBank/DDBJ databases">
        <title>Isoptericola luteus sp. nov., a novel bacterium isolated from Harbin, the capital city of Heilongjiang province.</title>
        <authorList>
            <person name="Li J."/>
        </authorList>
    </citation>
    <scope>NUCLEOTIDE SEQUENCE [LARGE SCALE GENOMIC DNA]</scope>
    <source>
        <strain evidence="9 10">NEAU-Y5</strain>
    </source>
</reference>
<keyword evidence="4 7" id="KW-1133">Transmembrane helix</keyword>
<evidence type="ECO:0000313" key="9">
    <source>
        <dbReference type="EMBL" id="MCA5895064.1"/>
    </source>
</evidence>
<proteinExistence type="predicted"/>
<keyword evidence="3 7" id="KW-0812">Transmembrane</keyword>
<dbReference type="CDD" id="cd00060">
    <property type="entry name" value="FHA"/>
    <property type="match status" value="1"/>
</dbReference>
<gene>
    <name evidence="9" type="ORF">LEP48_17175</name>
</gene>
<protein>
    <submittedName>
        <fullName evidence="9">RDD family protein</fullName>
    </submittedName>
</protein>
<feature type="domain" description="RDD" evidence="8">
    <location>
        <begin position="67"/>
        <end position="221"/>
    </location>
</feature>
<feature type="compositionally biased region" description="Low complexity" evidence="6">
    <location>
        <begin position="50"/>
        <end position="65"/>
    </location>
</feature>
<name>A0ABS7ZJ55_9MICO</name>
<dbReference type="Proteomes" id="UP001319870">
    <property type="component" value="Unassembled WGS sequence"/>
</dbReference>
<evidence type="ECO:0000256" key="6">
    <source>
        <dbReference type="SAM" id="MobiDB-lite"/>
    </source>
</evidence>
<dbReference type="PANTHER" id="PTHR36115">
    <property type="entry name" value="PROLINE-RICH ANTIGEN HOMOLOG-RELATED"/>
    <property type="match status" value="1"/>
</dbReference>
<feature type="region of interest" description="Disordered" evidence="6">
    <location>
        <begin position="31"/>
        <end position="65"/>
    </location>
</feature>
<dbReference type="InterPro" id="IPR010432">
    <property type="entry name" value="RDD"/>
</dbReference>
<evidence type="ECO:0000256" key="5">
    <source>
        <dbReference type="ARBA" id="ARBA00023136"/>
    </source>
</evidence>
<feature type="compositionally biased region" description="Gly residues" evidence="6">
    <location>
        <begin position="298"/>
        <end position="308"/>
    </location>
</feature>
<dbReference type="InterPro" id="IPR051791">
    <property type="entry name" value="Pra-immunoreactive"/>
</dbReference>
<feature type="compositionally biased region" description="Low complexity" evidence="6">
    <location>
        <begin position="285"/>
        <end position="297"/>
    </location>
</feature>
<evidence type="ECO:0000256" key="4">
    <source>
        <dbReference type="ARBA" id="ARBA00022989"/>
    </source>
</evidence>
<feature type="transmembrane region" description="Helical" evidence="7">
    <location>
        <begin position="124"/>
        <end position="149"/>
    </location>
</feature>
<keyword evidence="5 7" id="KW-0472">Membrane</keyword>
<comment type="subcellular location">
    <subcellularLocation>
        <location evidence="1">Cell membrane</location>
        <topology evidence="1">Multi-pass membrane protein</topology>
    </subcellularLocation>
</comment>
<comment type="caution">
    <text evidence="9">The sequence shown here is derived from an EMBL/GenBank/DDBJ whole genome shotgun (WGS) entry which is preliminary data.</text>
</comment>
<feature type="transmembrane region" description="Helical" evidence="7">
    <location>
        <begin position="184"/>
        <end position="203"/>
    </location>
</feature>
<dbReference type="SUPFAM" id="SSF49879">
    <property type="entry name" value="SMAD/FHA domain"/>
    <property type="match status" value="1"/>
</dbReference>
<dbReference type="RefSeq" id="WP_225566797.1">
    <property type="nucleotide sequence ID" value="NZ_JAIXCQ010000016.1"/>
</dbReference>
<dbReference type="Pfam" id="PF06271">
    <property type="entry name" value="RDD"/>
    <property type="match status" value="1"/>
</dbReference>
<evidence type="ECO:0000259" key="8">
    <source>
        <dbReference type="Pfam" id="PF06271"/>
    </source>
</evidence>
<evidence type="ECO:0000256" key="1">
    <source>
        <dbReference type="ARBA" id="ARBA00004651"/>
    </source>
</evidence>
<keyword evidence="10" id="KW-1185">Reference proteome</keyword>
<feature type="transmembrane region" description="Helical" evidence="7">
    <location>
        <begin position="77"/>
        <end position="98"/>
    </location>
</feature>
<feature type="region of interest" description="Disordered" evidence="6">
    <location>
        <begin position="256"/>
        <end position="384"/>
    </location>
</feature>
<accession>A0ABS7ZJ55</accession>